<organism evidence="1 2">
    <name type="scientific">Allacma fusca</name>
    <dbReference type="NCBI Taxonomy" id="39272"/>
    <lineage>
        <taxon>Eukaryota</taxon>
        <taxon>Metazoa</taxon>
        <taxon>Ecdysozoa</taxon>
        <taxon>Arthropoda</taxon>
        <taxon>Hexapoda</taxon>
        <taxon>Collembola</taxon>
        <taxon>Symphypleona</taxon>
        <taxon>Sminthuridae</taxon>
        <taxon>Allacma</taxon>
    </lineage>
</organism>
<evidence type="ECO:0000313" key="1">
    <source>
        <dbReference type="EMBL" id="CAG7785644.1"/>
    </source>
</evidence>
<dbReference type="OrthoDB" id="8033604at2759"/>
<name>A0A8J2L1P6_9HEXA</name>
<dbReference type="PANTHER" id="PTHR47331">
    <property type="entry name" value="PHD-TYPE DOMAIN-CONTAINING PROTEIN"/>
    <property type="match status" value="1"/>
</dbReference>
<sequence>MEHNYEEFMAAADPTAVDDITKQYYEITETQPEKASTLSTNTATGITSQSNLTPTAVVSIANHEGVGVNCRALIDNCSDVTFIQESLVRALSLVPEKLPQKQIKFDVKTFLTKSIGGAYPQEKIDPYHWIHLPTTELADPEYFLPKKVELLMSTDLHYEVIRSGIIRGKLGEPVAHESSFGWLVGGGTSAQPTKPRCNLTDSLYIQLQQFWDVEHGPAEQILLTAEETLCQLHYDRTTVRFDYGSYQVELPVKESCPSLGNSSSMALKRFYALEKKFSRNEKLRASYTTAMEDLKDGHMEIVPKEELFQPVYQCYYLPHHARYWKVPLTIDIQQMYLYILVLPDQRNYLRIYWRKGPNDTIKCYRLRKVIFGTASDPYQAVRTLHQLAKNNRKDHPEATEVLCRNFYMDDCMSGANSTEEAILADIPENLRETSLPLSLEQDDFMKALGLIWSPIQDEFRFEVQATTPVPTTKRKILSQIAKVFDPLGFLAPVTVREEIEALKQLRIPRWIRTSEPVKFQIIGFSYASEKAFAAAVYLRILTTTHATVQLEAAKTRVAPTKEQSLPKLELCGAVLLAQLITTVKSALQIVSTNVFAFTVSTITLAWITADQPQRWKTFVRNRLWFNIPEFLQSLVEKPMCIKTTKEPTQNCEKEGKSFPSLKPHHLKQFLAEKRPDHQTVLLVNQISSTQPNLHEILQQYSNWNRLIHHVSWWIFLWRYHLNRQSKQHTEVLSCLNTATLQHTEERIVFVLQQSAFPEEVKALQKQKRLNKKSSLLSLSPFLQNGLLMVGGRIKMADFLLTLGTGCSLESIM</sequence>
<evidence type="ECO:0000313" key="2">
    <source>
        <dbReference type="Proteomes" id="UP000708208"/>
    </source>
</evidence>
<proteinExistence type="predicted"/>
<dbReference type="Pfam" id="PF05380">
    <property type="entry name" value="Peptidase_A17"/>
    <property type="match status" value="1"/>
</dbReference>
<keyword evidence="2" id="KW-1185">Reference proteome</keyword>
<dbReference type="InterPro" id="IPR008042">
    <property type="entry name" value="Retrotrans_Pao"/>
</dbReference>
<gene>
    <name evidence="1" type="ORF">AFUS01_LOCUS24258</name>
</gene>
<dbReference type="PANTHER" id="PTHR47331:SF8">
    <property type="match status" value="1"/>
</dbReference>
<protein>
    <recommendedName>
        <fullName evidence="3">Peptidase aspartic putative domain-containing protein</fullName>
    </recommendedName>
</protein>
<dbReference type="EMBL" id="CAJVCH010300372">
    <property type="protein sequence ID" value="CAG7785644.1"/>
    <property type="molecule type" value="Genomic_DNA"/>
</dbReference>
<dbReference type="AlphaFoldDB" id="A0A8J2L1P6"/>
<comment type="caution">
    <text evidence="1">The sequence shown here is derived from an EMBL/GenBank/DDBJ whole genome shotgun (WGS) entry which is preliminary data.</text>
</comment>
<dbReference type="Proteomes" id="UP000708208">
    <property type="component" value="Unassembled WGS sequence"/>
</dbReference>
<evidence type="ECO:0008006" key="3">
    <source>
        <dbReference type="Google" id="ProtNLM"/>
    </source>
</evidence>
<accession>A0A8J2L1P6</accession>
<reference evidence="1" key="1">
    <citation type="submission" date="2021-06" db="EMBL/GenBank/DDBJ databases">
        <authorList>
            <person name="Hodson N. C."/>
            <person name="Mongue J. A."/>
            <person name="Jaron S. K."/>
        </authorList>
    </citation>
    <scope>NUCLEOTIDE SEQUENCE</scope>
</reference>